<feature type="transmembrane region" description="Helical" evidence="1">
    <location>
        <begin position="70"/>
        <end position="91"/>
    </location>
</feature>
<feature type="transmembrane region" description="Helical" evidence="1">
    <location>
        <begin position="20"/>
        <end position="37"/>
    </location>
</feature>
<evidence type="ECO:0000313" key="3">
    <source>
        <dbReference type="Proteomes" id="UP001154329"/>
    </source>
</evidence>
<keyword evidence="1" id="KW-0472">Membrane</keyword>
<keyword evidence="1" id="KW-0812">Transmembrane</keyword>
<name>A0A9P0J0C9_APHGO</name>
<sequence>MIVILSFEYYIYSNIFQYQLVYIIITKLINCNINFIVHDGKHPYSHRYLLEFKIRKMYTHDRLQYYIQNIYYLLLCTIVLTAVCYAQAVAIGKFEFVEFAPAGLSVKLKTMFSELARSNDILFIHNQFCNAK</sequence>
<reference evidence="2" key="1">
    <citation type="submission" date="2022-02" db="EMBL/GenBank/DDBJ databases">
        <authorList>
            <person name="King R."/>
        </authorList>
    </citation>
    <scope>NUCLEOTIDE SEQUENCE</scope>
</reference>
<evidence type="ECO:0000256" key="1">
    <source>
        <dbReference type="SAM" id="Phobius"/>
    </source>
</evidence>
<dbReference type="Proteomes" id="UP001154329">
    <property type="component" value="Chromosome 2"/>
</dbReference>
<accession>A0A9P0J0C9</accession>
<protein>
    <submittedName>
        <fullName evidence="2">Uncharacterized protein</fullName>
    </submittedName>
</protein>
<gene>
    <name evidence="2" type="ORF">APHIGO_LOCUS5955</name>
</gene>
<keyword evidence="3" id="KW-1185">Reference proteome</keyword>
<organism evidence="2 3">
    <name type="scientific">Aphis gossypii</name>
    <name type="common">Cotton aphid</name>
    <dbReference type="NCBI Taxonomy" id="80765"/>
    <lineage>
        <taxon>Eukaryota</taxon>
        <taxon>Metazoa</taxon>
        <taxon>Ecdysozoa</taxon>
        <taxon>Arthropoda</taxon>
        <taxon>Hexapoda</taxon>
        <taxon>Insecta</taxon>
        <taxon>Pterygota</taxon>
        <taxon>Neoptera</taxon>
        <taxon>Paraneoptera</taxon>
        <taxon>Hemiptera</taxon>
        <taxon>Sternorrhyncha</taxon>
        <taxon>Aphidomorpha</taxon>
        <taxon>Aphidoidea</taxon>
        <taxon>Aphididae</taxon>
        <taxon>Aphidini</taxon>
        <taxon>Aphis</taxon>
        <taxon>Aphis</taxon>
    </lineage>
</organism>
<dbReference type="EMBL" id="OU899035">
    <property type="protein sequence ID" value="CAH1724709.1"/>
    <property type="molecule type" value="Genomic_DNA"/>
</dbReference>
<evidence type="ECO:0000313" key="2">
    <source>
        <dbReference type="EMBL" id="CAH1724709.1"/>
    </source>
</evidence>
<dbReference type="AlphaFoldDB" id="A0A9P0J0C9"/>
<proteinExistence type="predicted"/>
<reference evidence="2" key="2">
    <citation type="submission" date="2022-10" db="EMBL/GenBank/DDBJ databases">
        <authorList>
            <consortium name="ENA_rothamsted_submissions"/>
            <consortium name="culmorum"/>
            <person name="King R."/>
        </authorList>
    </citation>
    <scope>NUCLEOTIDE SEQUENCE</scope>
</reference>
<keyword evidence="1" id="KW-1133">Transmembrane helix</keyword>